<feature type="transmembrane region" description="Helical" evidence="1">
    <location>
        <begin position="22"/>
        <end position="41"/>
    </location>
</feature>
<keyword evidence="1" id="KW-0472">Membrane</keyword>
<proteinExistence type="predicted"/>
<accession>A0A967B1N4</accession>
<keyword evidence="3" id="KW-1185">Reference proteome</keyword>
<feature type="transmembrane region" description="Helical" evidence="1">
    <location>
        <begin position="47"/>
        <end position="67"/>
    </location>
</feature>
<protein>
    <recommendedName>
        <fullName evidence="4">ATP synthase protein I</fullName>
    </recommendedName>
</protein>
<name>A0A967B1N4_9MICO</name>
<dbReference type="RefSeq" id="WP_166197049.1">
    <property type="nucleotide sequence ID" value="NZ_JAAOIV010000008.1"/>
</dbReference>
<organism evidence="2 3">
    <name type="scientific">Metallococcus carri</name>
    <dbReference type="NCBI Taxonomy" id="1656884"/>
    <lineage>
        <taxon>Bacteria</taxon>
        <taxon>Bacillati</taxon>
        <taxon>Actinomycetota</taxon>
        <taxon>Actinomycetes</taxon>
        <taxon>Micrococcales</taxon>
        <taxon>Dermacoccaceae</taxon>
        <taxon>Metallococcus</taxon>
    </lineage>
</organism>
<gene>
    <name evidence="2" type="ORF">G9U51_11370</name>
</gene>
<comment type="caution">
    <text evidence="2">The sequence shown here is derived from an EMBL/GenBank/DDBJ whole genome shotgun (WGS) entry which is preliminary data.</text>
</comment>
<evidence type="ECO:0008006" key="4">
    <source>
        <dbReference type="Google" id="ProtNLM"/>
    </source>
</evidence>
<reference evidence="2" key="1">
    <citation type="submission" date="2020-03" db="EMBL/GenBank/DDBJ databases">
        <title>Draft sequencing of Calidifontibacter sp. DB0510.</title>
        <authorList>
            <person name="Kim D.-U."/>
        </authorList>
    </citation>
    <scope>NUCLEOTIDE SEQUENCE</scope>
    <source>
        <strain evidence="2">DB0510</strain>
    </source>
</reference>
<sequence length="148" mass="15245">MDGAPSTDTVPHATPFAAMLRAGFLASAVTFPIVVIVFWITRGPSGGGAAALGALVAIVFFTAGLLVMKRVVTAHWLSVLAGALAVYLGQLIFLGVVALALGSQDWLDGVAFGLALLVVTLVWQVAQVIAFARARKPVYDIEPTGGAV</sequence>
<feature type="transmembrane region" description="Helical" evidence="1">
    <location>
        <begin position="79"/>
        <end position="103"/>
    </location>
</feature>
<evidence type="ECO:0000313" key="2">
    <source>
        <dbReference type="EMBL" id="NHN56377.1"/>
    </source>
</evidence>
<keyword evidence="1" id="KW-1133">Transmembrane helix</keyword>
<evidence type="ECO:0000313" key="3">
    <source>
        <dbReference type="Proteomes" id="UP000744769"/>
    </source>
</evidence>
<evidence type="ECO:0000256" key="1">
    <source>
        <dbReference type="SAM" id="Phobius"/>
    </source>
</evidence>
<dbReference type="EMBL" id="JAAOIV010000008">
    <property type="protein sequence ID" value="NHN56377.1"/>
    <property type="molecule type" value="Genomic_DNA"/>
</dbReference>
<dbReference type="AlphaFoldDB" id="A0A967B1N4"/>
<keyword evidence="1" id="KW-0812">Transmembrane</keyword>
<dbReference type="Proteomes" id="UP000744769">
    <property type="component" value="Unassembled WGS sequence"/>
</dbReference>
<feature type="transmembrane region" description="Helical" evidence="1">
    <location>
        <begin position="109"/>
        <end position="132"/>
    </location>
</feature>